<organism evidence="1 2">
    <name type="scientific">Cucumis sativus</name>
    <name type="common">Cucumber</name>
    <dbReference type="NCBI Taxonomy" id="3659"/>
    <lineage>
        <taxon>Eukaryota</taxon>
        <taxon>Viridiplantae</taxon>
        <taxon>Streptophyta</taxon>
        <taxon>Embryophyta</taxon>
        <taxon>Tracheophyta</taxon>
        <taxon>Spermatophyta</taxon>
        <taxon>Magnoliopsida</taxon>
        <taxon>eudicotyledons</taxon>
        <taxon>Gunneridae</taxon>
        <taxon>Pentapetalae</taxon>
        <taxon>rosids</taxon>
        <taxon>fabids</taxon>
        <taxon>Cucurbitales</taxon>
        <taxon>Cucurbitaceae</taxon>
        <taxon>Benincaseae</taxon>
        <taxon>Cucumis</taxon>
    </lineage>
</organism>
<gene>
    <name evidence="1" type="ORF">Csa_4G575360</name>
</gene>
<dbReference type="Proteomes" id="UP000029981">
    <property type="component" value="Chromosome 4"/>
</dbReference>
<proteinExistence type="predicted"/>
<evidence type="ECO:0000313" key="1">
    <source>
        <dbReference type="EMBL" id="KGN54894.1"/>
    </source>
</evidence>
<dbReference type="Gramene" id="KGN54894">
    <property type="protein sequence ID" value="KGN54894"/>
    <property type="gene ID" value="Csa_4G575360"/>
</dbReference>
<reference evidence="1 2" key="2">
    <citation type="journal article" date="2009" name="PLoS ONE">
        <title>An integrated genetic and cytogenetic map of the cucumber genome.</title>
        <authorList>
            <person name="Ren Y."/>
            <person name="Zhang Z."/>
            <person name="Liu J."/>
            <person name="Staub J.E."/>
            <person name="Han Y."/>
            <person name="Cheng Z."/>
            <person name="Li X."/>
            <person name="Lu J."/>
            <person name="Miao H."/>
            <person name="Kang H."/>
            <person name="Xie B."/>
            <person name="Gu X."/>
            <person name="Wang X."/>
            <person name="Du Y."/>
            <person name="Jin W."/>
            <person name="Huang S."/>
        </authorList>
    </citation>
    <scope>NUCLEOTIDE SEQUENCE [LARGE SCALE GENOMIC DNA]</scope>
    <source>
        <strain evidence="2">cv. 9930</strain>
    </source>
</reference>
<reference evidence="1 2" key="1">
    <citation type="journal article" date="2009" name="Nat. Genet.">
        <title>The genome of the cucumber, Cucumis sativus L.</title>
        <authorList>
            <person name="Huang S."/>
            <person name="Li R."/>
            <person name="Zhang Z."/>
            <person name="Li L."/>
            <person name="Gu X."/>
            <person name="Fan W."/>
            <person name="Lucas W.J."/>
            <person name="Wang X."/>
            <person name="Xie B."/>
            <person name="Ni P."/>
            <person name="Ren Y."/>
            <person name="Zhu H."/>
            <person name="Li J."/>
            <person name="Lin K."/>
            <person name="Jin W."/>
            <person name="Fei Z."/>
            <person name="Li G."/>
            <person name="Staub J."/>
            <person name="Kilian A."/>
            <person name="van der Vossen E.A."/>
            <person name="Wu Y."/>
            <person name="Guo J."/>
            <person name="He J."/>
            <person name="Jia Z."/>
            <person name="Ren Y."/>
            <person name="Tian G."/>
            <person name="Lu Y."/>
            <person name="Ruan J."/>
            <person name="Qian W."/>
            <person name="Wang M."/>
            <person name="Huang Q."/>
            <person name="Li B."/>
            <person name="Xuan Z."/>
            <person name="Cao J."/>
            <person name="Asan"/>
            <person name="Wu Z."/>
            <person name="Zhang J."/>
            <person name="Cai Q."/>
            <person name="Bai Y."/>
            <person name="Zhao B."/>
            <person name="Han Y."/>
            <person name="Li Y."/>
            <person name="Li X."/>
            <person name="Wang S."/>
            <person name="Shi Q."/>
            <person name="Liu S."/>
            <person name="Cho W.K."/>
            <person name="Kim J.Y."/>
            <person name="Xu Y."/>
            <person name="Heller-Uszynska K."/>
            <person name="Miao H."/>
            <person name="Cheng Z."/>
            <person name="Zhang S."/>
            <person name="Wu J."/>
            <person name="Yang Y."/>
            <person name="Kang H."/>
            <person name="Li M."/>
            <person name="Liang H."/>
            <person name="Ren X."/>
            <person name="Shi Z."/>
            <person name="Wen M."/>
            <person name="Jian M."/>
            <person name="Yang H."/>
            <person name="Zhang G."/>
            <person name="Yang Z."/>
            <person name="Chen R."/>
            <person name="Liu S."/>
            <person name="Li J."/>
            <person name="Ma L."/>
            <person name="Liu H."/>
            <person name="Zhou Y."/>
            <person name="Zhao J."/>
            <person name="Fang X."/>
            <person name="Li G."/>
            <person name="Fang L."/>
            <person name="Li Y."/>
            <person name="Liu D."/>
            <person name="Zheng H."/>
            <person name="Zhang Y."/>
            <person name="Qin N."/>
            <person name="Li Z."/>
            <person name="Yang G."/>
            <person name="Yang S."/>
            <person name="Bolund L."/>
            <person name="Kristiansen K."/>
            <person name="Zheng H."/>
            <person name="Li S."/>
            <person name="Zhang X."/>
            <person name="Yang H."/>
            <person name="Wang J."/>
            <person name="Sun R."/>
            <person name="Zhang B."/>
            <person name="Jiang S."/>
            <person name="Wang J."/>
            <person name="Du Y."/>
            <person name="Li S."/>
        </authorList>
    </citation>
    <scope>NUCLEOTIDE SEQUENCE [LARGE SCALE GENOMIC DNA]</scope>
    <source>
        <strain evidence="2">cv. 9930</strain>
    </source>
</reference>
<sequence>MAAQGVRWTVDEASGGFTNRDDRDGMKGLSNDALALARRTTACTAAGLRRTEKRKMVAEHFDFDRDSTDDGGRLLKTSRCGVTGRNGRMGEWRQTMTG</sequence>
<accession>A0A0A0L1G4</accession>
<reference evidence="1 2" key="4">
    <citation type="journal article" date="2011" name="BMC Genomics">
        <title>RNA-Seq improves annotation of protein-coding genes in the cucumber genome.</title>
        <authorList>
            <person name="Li Z."/>
            <person name="Zhang Z."/>
            <person name="Yan P."/>
            <person name="Huang S."/>
            <person name="Fei Z."/>
            <person name="Lin K."/>
        </authorList>
    </citation>
    <scope>NUCLEOTIDE SEQUENCE [LARGE SCALE GENOMIC DNA]</scope>
    <source>
        <strain evidence="2">cv. 9930</strain>
    </source>
</reference>
<dbReference type="AlphaFoldDB" id="A0A0A0L1G4"/>
<reference evidence="1 2" key="3">
    <citation type="journal article" date="2010" name="BMC Genomics">
        <title>Transcriptome sequencing and comparative analysis of cucumber flowers with different sex types.</title>
        <authorList>
            <person name="Guo S."/>
            <person name="Zheng Y."/>
            <person name="Joung J.G."/>
            <person name="Liu S."/>
            <person name="Zhang Z."/>
            <person name="Crasta O.R."/>
            <person name="Sobral B.W."/>
            <person name="Xu Y."/>
            <person name="Huang S."/>
            <person name="Fei Z."/>
        </authorList>
    </citation>
    <scope>NUCLEOTIDE SEQUENCE [LARGE SCALE GENOMIC DNA]</scope>
    <source>
        <strain evidence="2">cv. 9930</strain>
    </source>
</reference>
<keyword evidence="2" id="KW-1185">Reference proteome</keyword>
<protein>
    <submittedName>
        <fullName evidence="1">Uncharacterized protein</fullName>
    </submittedName>
</protein>
<dbReference type="EMBL" id="CM002925">
    <property type="protein sequence ID" value="KGN54894.1"/>
    <property type="molecule type" value="Genomic_DNA"/>
</dbReference>
<name>A0A0A0L1G4_CUCSA</name>
<evidence type="ECO:0000313" key="2">
    <source>
        <dbReference type="Proteomes" id="UP000029981"/>
    </source>
</evidence>